<dbReference type="RefSeq" id="WP_020910688.1">
    <property type="nucleotide sequence ID" value="NC_011566.1"/>
</dbReference>
<dbReference type="InterPro" id="IPR020012">
    <property type="entry name" value="LysM_FimV"/>
</dbReference>
<dbReference type="HOGENOM" id="CLU_055632_0_0_6"/>
<dbReference type="STRING" id="225849.swp_0476"/>
<dbReference type="NCBIfam" id="TIGR03505">
    <property type="entry name" value="FimV_core"/>
    <property type="match status" value="1"/>
</dbReference>
<dbReference type="eggNOG" id="COG3170">
    <property type="taxonomic scope" value="Bacteria"/>
</dbReference>
<accession>B8CI31</accession>
<dbReference type="Proteomes" id="UP000000753">
    <property type="component" value="Chromosome"/>
</dbReference>
<dbReference type="AlphaFoldDB" id="B8CI31"/>
<keyword evidence="3" id="KW-1185">Reference proteome</keyword>
<reference evidence="2 3" key="1">
    <citation type="journal article" date="2008" name="PLoS ONE">
        <title>Environmental adaptation: genomic analysis of the piezotolerant and psychrotolerant deep-sea iron reducing bacterium Shewanella piezotolerans WP3.</title>
        <authorList>
            <person name="Wang F."/>
            <person name="Wang J."/>
            <person name="Jian H."/>
            <person name="Zhang B."/>
            <person name="Li S."/>
            <person name="Wang F."/>
            <person name="Zeng X."/>
            <person name="Gao L."/>
            <person name="Bartlett D.H."/>
            <person name="Yu J."/>
            <person name="Hu S."/>
            <person name="Xiao X."/>
        </authorList>
    </citation>
    <scope>NUCLEOTIDE SEQUENCE [LARGE SCALE GENOMIC DNA]</scope>
    <source>
        <strain evidence="3">WP3 / JCM 13877</strain>
    </source>
</reference>
<evidence type="ECO:0000313" key="3">
    <source>
        <dbReference type="Proteomes" id="UP000000753"/>
    </source>
</evidence>
<evidence type="ECO:0000256" key="1">
    <source>
        <dbReference type="SAM" id="SignalP"/>
    </source>
</evidence>
<name>B8CI31_SHEPW</name>
<proteinExistence type="predicted"/>
<sequence length="246" mass="27182">MMKKIIILAFVTLALFSTTVIAEVSHVSINQRLFELGGYPKLKINIVSSHKNPNKVQYFLRQSVGEERLVAKPLNQFSVLISGVEDVVDSEAVLVVKEHRINRWREVSVLSIFGGESANSQAVEEVASKPMPAKTQQPVKDSKEIISTRTASTATVKVKIKENCTIGFNGSETLWRIGLRQSNVWGVSTYGAMLAIFDANPRAFRKDSINGLRADAKLQCPSQAILDKYGDAIAAKELYDSMDQPL</sequence>
<protein>
    <submittedName>
        <fullName evidence="2">Uncharacterized protein</fullName>
    </submittedName>
</protein>
<keyword evidence="1" id="KW-0732">Signal</keyword>
<organism evidence="2 3">
    <name type="scientific">Shewanella piezotolerans (strain WP3 / JCM 13877)</name>
    <dbReference type="NCBI Taxonomy" id="225849"/>
    <lineage>
        <taxon>Bacteria</taxon>
        <taxon>Pseudomonadati</taxon>
        <taxon>Pseudomonadota</taxon>
        <taxon>Gammaproteobacteria</taxon>
        <taxon>Alteromonadales</taxon>
        <taxon>Shewanellaceae</taxon>
        <taxon>Shewanella</taxon>
    </lineage>
</organism>
<feature type="signal peptide" evidence="1">
    <location>
        <begin position="1"/>
        <end position="22"/>
    </location>
</feature>
<feature type="chain" id="PRO_5002869949" evidence="1">
    <location>
        <begin position="23"/>
        <end position="246"/>
    </location>
</feature>
<gene>
    <name evidence="2" type="ordered locus">swp_0476</name>
</gene>
<evidence type="ECO:0000313" key="2">
    <source>
        <dbReference type="EMBL" id="ACJ27307.1"/>
    </source>
</evidence>
<dbReference type="KEGG" id="swp:swp_0476"/>
<dbReference type="EMBL" id="CP000472">
    <property type="protein sequence ID" value="ACJ27307.1"/>
    <property type="molecule type" value="Genomic_DNA"/>
</dbReference>